<dbReference type="AlphaFoldDB" id="B9XD93"/>
<protein>
    <recommendedName>
        <fullName evidence="3">Ester cyclase</fullName>
    </recommendedName>
</protein>
<dbReference type="Gene3D" id="3.10.450.50">
    <property type="match status" value="1"/>
</dbReference>
<dbReference type="PANTHER" id="PTHR38436">
    <property type="entry name" value="POLYKETIDE CYCLASE SNOAL-LIKE DOMAIN"/>
    <property type="match status" value="1"/>
</dbReference>
<dbReference type="STRING" id="320771.Cflav_PD6314"/>
<keyword evidence="2" id="KW-1185">Reference proteome</keyword>
<evidence type="ECO:0000313" key="1">
    <source>
        <dbReference type="EMBL" id="EEF62039.1"/>
    </source>
</evidence>
<proteinExistence type="predicted"/>
<dbReference type="InterPro" id="IPR009959">
    <property type="entry name" value="Cyclase_SnoaL-like"/>
</dbReference>
<reference evidence="1 2" key="1">
    <citation type="journal article" date="2011" name="J. Bacteriol.">
        <title>Genome sequence of 'Pedosphaera parvula' Ellin514, an aerobic Verrucomicrobial isolate from pasture soil.</title>
        <authorList>
            <person name="Kant R."/>
            <person name="van Passel M.W."/>
            <person name="Sangwan P."/>
            <person name="Palva A."/>
            <person name="Lucas S."/>
            <person name="Copeland A."/>
            <person name="Lapidus A."/>
            <person name="Glavina Del Rio T."/>
            <person name="Dalin E."/>
            <person name="Tice H."/>
            <person name="Bruce D."/>
            <person name="Goodwin L."/>
            <person name="Pitluck S."/>
            <person name="Chertkov O."/>
            <person name="Larimer F.W."/>
            <person name="Land M.L."/>
            <person name="Hauser L."/>
            <person name="Brettin T.S."/>
            <person name="Detter J.C."/>
            <person name="Han S."/>
            <person name="de Vos W.M."/>
            <person name="Janssen P.H."/>
            <person name="Smidt H."/>
        </authorList>
    </citation>
    <scope>NUCLEOTIDE SEQUENCE [LARGE SCALE GENOMIC DNA]</scope>
    <source>
        <strain evidence="1 2">Ellin514</strain>
    </source>
</reference>
<name>B9XD93_PEDPL</name>
<dbReference type="OrthoDB" id="189658at2"/>
<dbReference type="RefSeq" id="WP_007413791.1">
    <property type="nucleotide sequence ID" value="NZ_ABOX02000006.1"/>
</dbReference>
<dbReference type="SUPFAM" id="SSF54427">
    <property type="entry name" value="NTF2-like"/>
    <property type="match status" value="1"/>
</dbReference>
<evidence type="ECO:0008006" key="3">
    <source>
        <dbReference type="Google" id="ProtNLM"/>
    </source>
</evidence>
<comment type="caution">
    <text evidence="1">The sequence shown here is derived from an EMBL/GenBank/DDBJ whole genome shotgun (WGS) entry which is preliminary data.</text>
</comment>
<dbReference type="Pfam" id="PF07366">
    <property type="entry name" value="SnoaL"/>
    <property type="match status" value="1"/>
</dbReference>
<evidence type="ECO:0000313" key="2">
    <source>
        <dbReference type="Proteomes" id="UP000003688"/>
    </source>
</evidence>
<gene>
    <name evidence="1" type="ORF">Cflav_PD6314</name>
</gene>
<dbReference type="PANTHER" id="PTHR38436:SF1">
    <property type="entry name" value="ESTER CYCLASE"/>
    <property type="match status" value="1"/>
</dbReference>
<dbReference type="GO" id="GO:0030638">
    <property type="term" value="P:polyketide metabolic process"/>
    <property type="evidence" value="ECO:0007669"/>
    <property type="project" value="InterPro"/>
</dbReference>
<dbReference type="EMBL" id="ABOX02000006">
    <property type="protein sequence ID" value="EEF62039.1"/>
    <property type="molecule type" value="Genomic_DNA"/>
</dbReference>
<organism evidence="1 2">
    <name type="scientific">Pedosphaera parvula (strain Ellin514)</name>
    <dbReference type="NCBI Taxonomy" id="320771"/>
    <lineage>
        <taxon>Bacteria</taxon>
        <taxon>Pseudomonadati</taxon>
        <taxon>Verrucomicrobiota</taxon>
        <taxon>Pedosphaerae</taxon>
        <taxon>Pedosphaerales</taxon>
        <taxon>Pedosphaeraceae</taxon>
        <taxon>Pedosphaera</taxon>
    </lineage>
</organism>
<sequence length="155" mass="16745">MNSGELAPNQMPKEVVNLLYAEFLNEGNQAIADQLISSDFAGPAGKGPESYKASVLPLRQAFPDLHFKIQDMVVEGSRVVVRWTWKATHRGPFAGVPPTGRQVSNEGIAIYRVEDGKIAESWAQMDRLGVLQQIGALPPIGPGVSPNQSKPQPTA</sequence>
<dbReference type="Proteomes" id="UP000003688">
    <property type="component" value="Unassembled WGS sequence"/>
</dbReference>
<accession>B9XD93</accession>
<dbReference type="InterPro" id="IPR032710">
    <property type="entry name" value="NTF2-like_dom_sf"/>
</dbReference>